<sequence>MVAAMNRTNQQPIGSSSGNPAVRIGWEDVPRALELLETQARGAYWPSPIGNQVRIDFADETDADLVLNAFTHARRITSQPSKSPTL</sequence>
<proteinExistence type="predicted"/>
<feature type="region of interest" description="Disordered" evidence="1">
    <location>
        <begin position="1"/>
        <end position="22"/>
    </location>
</feature>
<evidence type="ECO:0000256" key="1">
    <source>
        <dbReference type="SAM" id="MobiDB-lite"/>
    </source>
</evidence>
<evidence type="ECO:0000313" key="2">
    <source>
        <dbReference type="EMBL" id="MEJ5979121.1"/>
    </source>
</evidence>
<comment type="caution">
    <text evidence="2">The sequence shown here is derived from an EMBL/GenBank/DDBJ whole genome shotgun (WGS) entry which is preliminary data.</text>
</comment>
<reference evidence="2 3" key="1">
    <citation type="submission" date="2024-03" db="EMBL/GenBank/DDBJ databases">
        <authorList>
            <person name="Jo J.-H."/>
        </authorList>
    </citation>
    <scope>NUCLEOTIDE SEQUENCE [LARGE SCALE GENOMIC DNA]</scope>
    <source>
        <strain evidence="2 3">PS1R-30</strain>
    </source>
</reference>
<evidence type="ECO:0000313" key="3">
    <source>
        <dbReference type="Proteomes" id="UP001361239"/>
    </source>
</evidence>
<organism evidence="2 3">
    <name type="scientific">Novosphingobium anseongense</name>
    <dbReference type="NCBI Taxonomy" id="3133436"/>
    <lineage>
        <taxon>Bacteria</taxon>
        <taxon>Pseudomonadati</taxon>
        <taxon>Pseudomonadota</taxon>
        <taxon>Alphaproteobacteria</taxon>
        <taxon>Sphingomonadales</taxon>
        <taxon>Sphingomonadaceae</taxon>
        <taxon>Novosphingobium</taxon>
    </lineage>
</organism>
<accession>A0ABU8S190</accession>
<dbReference type="EMBL" id="JBBHJZ010000005">
    <property type="protein sequence ID" value="MEJ5979121.1"/>
    <property type="molecule type" value="Genomic_DNA"/>
</dbReference>
<dbReference type="Proteomes" id="UP001361239">
    <property type="component" value="Unassembled WGS sequence"/>
</dbReference>
<feature type="compositionally biased region" description="Polar residues" evidence="1">
    <location>
        <begin position="1"/>
        <end position="19"/>
    </location>
</feature>
<gene>
    <name evidence="2" type="ORF">WG901_20885</name>
</gene>
<dbReference type="RefSeq" id="WP_339589056.1">
    <property type="nucleotide sequence ID" value="NZ_JBBHJZ010000005.1"/>
</dbReference>
<protein>
    <submittedName>
        <fullName evidence="2">Uncharacterized protein</fullName>
    </submittedName>
</protein>
<keyword evidence="3" id="KW-1185">Reference proteome</keyword>
<name>A0ABU8S190_9SPHN</name>